<protein>
    <submittedName>
        <fullName evidence="1">Uncharacterized protein</fullName>
    </submittedName>
</protein>
<dbReference type="EMBL" id="LBTW01000020">
    <property type="protein sequence ID" value="KKQ48993.1"/>
    <property type="molecule type" value="Genomic_DNA"/>
</dbReference>
<sequence length="269" mass="31749">MNMNSKKYYISPDIWRGMVRDYEGRWEKYVGIKSSHSDSTYFFGKQDWKFYFDHKQDQEVVSFVNSNTKGREFLDENLEKVKDFKFYLEYLEWLKELHCIMKRNGGTEDLHWTYYDPTSKHTIVVFGDVIPIAKRLGDPYPYDSKGPNFNNIPEAGLPCDVYVSSNKVRHYYPHPIYYPDYLRESLKSLKKIIVGKGGLSVIAYFYQLSINSHLFELGNNSLFMCIVNYLLNKKGCKGVEHGILDFVSFRLNPNKFAKYFEEEVGRIQK</sequence>
<proteinExistence type="predicted"/>
<accession>A0A0G0I0X9</accession>
<evidence type="ECO:0000313" key="1">
    <source>
        <dbReference type="EMBL" id="KKQ48993.1"/>
    </source>
</evidence>
<dbReference type="Proteomes" id="UP000034366">
    <property type="component" value="Unassembled WGS sequence"/>
</dbReference>
<reference evidence="1 2" key="1">
    <citation type="journal article" date="2015" name="Nature">
        <title>rRNA introns, odd ribosomes, and small enigmatic genomes across a large radiation of phyla.</title>
        <authorList>
            <person name="Brown C.T."/>
            <person name="Hug L.A."/>
            <person name="Thomas B.C."/>
            <person name="Sharon I."/>
            <person name="Castelle C.J."/>
            <person name="Singh A."/>
            <person name="Wilkins M.J."/>
            <person name="Williams K.H."/>
            <person name="Banfield J.F."/>
        </authorList>
    </citation>
    <scope>NUCLEOTIDE SEQUENCE [LARGE SCALE GENOMIC DNA]</scope>
</reference>
<comment type="caution">
    <text evidence="1">The sequence shown here is derived from an EMBL/GenBank/DDBJ whole genome shotgun (WGS) entry which is preliminary data.</text>
</comment>
<dbReference type="AlphaFoldDB" id="A0A0G0I0X9"/>
<evidence type="ECO:0000313" key="2">
    <source>
        <dbReference type="Proteomes" id="UP000034366"/>
    </source>
</evidence>
<name>A0A0G0I0X9_9BACT</name>
<gene>
    <name evidence="1" type="ORF">US67_C0020G0007</name>
</gene>
<organism evidence="1 2">
    <name type="scientific">Candidatus Woesebacteria bacterium GW2011_GWD1_38_10</name>
    <dbReference type="NCBI Taxonomy" id="1618592"/>
    <lineage>
        <taxon>Bacteria</taxon>
        <taxon>Candidatus Woeseibacteriota</taxon>
    </lineage>
</organism>